<keyword evidence="12" id="KW-1185">Reference proteome</keyword>
<proteinExistence type="inferred from homology"/>
<dbReference type="GO" id="GO:0005789">
    <property type="term" value="C:endoplasmic reticulum membrane"/>
    <property type="evidence" value="ECO:0007669"/>
    <property type="project" value="UniProtKB-SubCell"/>
</dbReference>
<dbReference type="GO" id="GO:0015031">
    <property type="term" value="P:protein transport"/>
    <property type="evidence" value="ECO:0007669"/>
    <property type="project" value="UniProtKB-KW"/>
</dbReference>
<dbReference type="AlphaFoldDB" id="A0A6H0XUM7"/>
<dbReference type="InterPro" id="IPR015943">
    <property type="entry name" value="WD40/YVTN_repeat-like_dom_sf"/>
</dbReference>
<comment type="subcellular location">
    <subcellularLocation>
        <location evidence="10">Endoplasmic reticulum membrane</location>
        <topology evidence="10">Single-pass type II membrane protein</topology>
    </subcellularLocation>
    <subcellularLocation>
        <location evidence="10">Golgi apparatus membrane</location>
        <topology evidence="10">Single-pass type II membrane protein</topology>
    </subcellularLocation>
</comment>
<dbReference type="EMBL" id="CP051141">
    <property type="protein sequence ID" value="QIW98354.1"/>
    <property type="molecule type" value="Genomic_DNA"/>
</dbReference>
<keyword evidence="2 10" id="KW-0853">WD repeat</keyword>
<sequence>MSFLGTKVSFATTTLSYPIFAAEFDPYNRGYLVVGGGGGESRSGVPNQISVLDVSNRATISSVVDIDLSRDEDSVQSLGSLATKDGLITFAGINSSQADQNANKNEHFRAFDIKLPPRKKQKTGGVEATGRASLLGKRSLFKPDRAVKKEAYQRILRLSPAQKSETGSKRIGAIASGMSKPAEIVVFSATTALPDPANILTRIETDQKDEVLDLDIAIADKDRFSVAWCTDYDICEQTLEYDFDTKMVQKTPKGPRRVHQVPVPADSTDGVKPKFRSVRFLDAENILALVNRPGKMGAELHIYHLYPTGPASTVLQMSLPSHIKQAVSMDVCVLDADPNGNKQIVVAVAGQDISIESYVLDFKGPTGTFSRFHSFQTFRDVHKHQMTKICFSPFHAPGTGESKEQYIRLASVSYGNTVVVDSFPLKLLTGNTQSRYVLLHPATRAHQQYIYLALVSFMVLVAAFVGQSYFTGEADLIADVKSFWSDVSKQSPNNLSDVAEQMKSSAASIIGKATATVSSDLEISAPTEESIAITTALVDVQASATSLGGSVVTAVSSAHDSAASLAESVLPTAITNAGASAASVLDSAIPTVASSAASIVQSVLPSLHRLQEVLNLHPEETKAVVVQDVDDGGLNVNVHHDKDQYLAQDPEAKHWDELHEDQKHYWRQRLIGAGRWAEHEGEAVFKGVLWSQYAGLVGAAAGEVLREL</sequence>
<dbReference type="PANTHER" id="PTHR23284">
    <property type="entry name" value="PROLACTIN REGULATORY ELEMENT BINDING PROTEIN"/>
    <property type="match status" value="1"/>
</dbReference>
<name>A0A6H0XUM7_9PEZI</name>
<dbReference type="Proteomes" id="UP000503462">
    <property type="component" value="Chromosome 3"/>
</dbReference>
<keyword evidence="3" id="KW-0812">Transmembrane</keyword>
<dbReference type="GO" id="GO:0003400">
    <property type="term" value="P:regulation of COPII vesicle coating"/>
    <property type="evidence" value="ECO:0007669"/>
    <property type="project" value="UniProtKB-UniRule"/>
</dbReference>
<keyword evidence="7 10" id="KW-0653">Protein transport</keyword>
<gene>
    <name evidence="11" type="ORF">AMS68_003872</name>
</gene>
<keyword evidence="8" id="KW-1133">Transmembrane helix</keyword>
<evidence type="ECO:0000256" key="6">
    <source>
        <dbReference type="ARBA" id="ARBA00022892"/>
    </source>
</evidence>
<evidence type="ECO:0000256" key="10">
    <source>
        <dbReference type="RuleBase" id="RU369019"/>
    </source>
</evidence>
<keyword evidence="4 10" id="KW-0677">Repeat</keyword>
<keyword evidence="6" id="KW-0931">ER-Golgi transport</keyword>
<evidence type="ECO:0000256" key="5">
    <source>
        <dbReference type="ARBA" id="ARBA00022824"/>
    </source>
</evidence>
<evidence type="ECO:0000256" key="2">
    <source>
        <dbReference type="ARBA" id="ARBA00022574"/>
    </source>
</evidence>
<evidence type="ECO:0000256" key="1">
    <source>
        <dbReference type="ARBA" id="ARBA00022448"/>
    </source>
</evidence>
<comment type="similarity">
    <text evidence="10">Belongs to the WD repeat SEC12 family.</text>
</comment>
<dbReference type="OrthoDB" id="16538at2759"/>
<evidence type="ECO:0000256" key="4">
    <source>
        <dbReference type="ARBA" id="ARBA00022737"/>
    </source>
</evidence>
<dbReference type="GO" id="GO:0005085">
    <property type="term" value="F:guanyl-nucleotide exchange factor activity"/>
    <property type="evidence" value="ECO:0007669"/>
    <property type="project" value="InterPro"/>
</dbReference>
<dbReference type="GO" id="GO:0000139">
    <property type="term" value="C:Golgi membrane"/>
    <property type="evidence" value="ECO:0007669"/>
    <property type="project" value="UniProtKB-SubCell"/>
</dbReference>
<organism evidence="11 12">
    <name type="scientific">Peltaster fructicola</name>
    <dbReference type="NCBI Taxonomy" id="286661"/>
    <lineage>
        <taxon>Eukaryota</taxon>
        <taxon>Fungi</taxon>
        <taxon>Dikarya</taxon>
        <taxon>Ascomycota</taxon>
        <taxon>Pezizomycotina</taxon>
        <taxon>Dothideomycetes</taxon>
        <taxon>Dothideomycetes incertae sedis</taxon>
        <taxon>Peltaster</taxon>
    </lineage>
</organism>
<evidence type="ECO:0000256" key="8">
    <source>
        <dbReference type="ARBA" id="ARBA00022989"/>
    </source>
</evidence>
<reference evidence="11 12" key="1">
    <citation type="journal article" date="2016" name="Sci. Rep.">
        <title>Peltaster fructicola genome reveals evolution from an invasive phytopathogen to an ectophytic parasite.</title>
        <authorList>
            <person name="Xu C."/>
            <person name="Chen H."/>
            <person name="Gleason M.L."/>
            <person name="Xu J.R."/>
            <person name="Liu H."/>
            <person name="Zhang R."/>
            <person name="Sun G."/>
        </authorList>
    </citation>
    <scope>NUCLEOTIDE SEQUENCE [LARGE SCALE GENOMIC DNA]</scope>
    <source>
        <strain evidence="11 12">LNHT1506</strain>
    </source>
</reference>
<accession>A0A6H0XUM7</accession>
<evidence type="ECO:0000313" key="11">
    <source>
        <dbReference type="EMBL" id="QIW98354.1"/>
    </source>
</evidence>
<evidence type="ECO:0000256" key="9">
    <source>
        <dbReference type="ARBA" id="ARBA00023136"/>
    </source>
</evidence>
<keyword evidence="1 10" id="KW-0813">Transport</keyword>
<evidence type="ECO:0000313" key="12">
    <source>
        <dbReference type="Proteomes" id="UP000503462"/>
    </source>
</evidence>
<dbReference type="Gene3D" id="2.130.10.10">
    <property type="entry name" value="YVTN repeat-like/Quinoprotein amine dehydrogenase"/>
    <property type="match status" value="1"/>
</dbReference>
<keyword evidence="5 10" id="KW-0256">Endoplasmic reticulum</keyword>
<dbReference type="InterPro" id="IPR045260">
    <property type="entry name" value="Sec12-like"/>
</dbReference>
<evidence type="ECO:0000256" key="3">
    <source>
        <dbReference type="ARBA" id="ARBA00022692"/>
    </source>
</evidence>
<comment type="function">
    <text evidence="10">Guanine nucleotide-exchange factor (GEF) required for the formation or budding of transport vesicles from the ER.</text>
</comment>
<protein>
    <recommendedName>
        <fullName evidence="10">Guanine nucleotide-exchange factor SEC12</fullName>
    </recommendedName>
</protein>
<dbReference type="GO" id="GO:0006888">
    <property type="term" value="P:endoplasmic reticulum to Golgi vesicle-mediated transport"/>
    <property type="evidence" value="ECO:0007669"/>
    <property type="project" value="UniProtKB-UniRule"/>
</dbReference>
<evidence type="ECO:0000256" key="7">
    <source>
        <dbReference type="ARBA" id="ARBA00022927"/>
    </source>
</evidence>
<dbReference type="PANTHER" id="PTHR23284:SF0">
    <property type="entry name" value="PROLACTIN REGULATORY ELEMENT-BINDING PROTEIN"/>
    <property type="match status" value="1"/>
</dbReference>
<keyword evidence="9" id="KW-0472">Membrane</keyword>